<dbReference type="PROSITE" id="PS51257">
    <property type="entry name" value="PROKAR_LIPOPROTEIN"/>
    <property type="match status" value="1"/>
</dbReference>
<evidence type="ECO:0000313" key="3">
    <source>
        <dbReference type="Proteomes" id="UP001371305"/>
    </source>
</evidence>
<dbReference type="RefSeq" id="WP_341403122.1">
    <property type="nucleotide sequence ID" value="NZ_JBBUKT010000001.1"/>
</dbReference>
<proteinExistence type="predicted"/>
<feature type="signal peptide" evidence="1">
    <location>
        <begin position="1"/>
        <end position="21"/>
    </location>
</feature>
<protein>
    <recommendedName>
        <fullName evidence="4">SLA1 homology domain-containing protein</fullName>
    </recommendedName>
</protein>
<keyword evidence="3" id="KW-1185">Reference proteome</keyword>
<accession>A0ABU9APR1</accession>
<dbReference type="EMBL" id="JBBUKT010000001">
    <property type="protein sequence ID" value="MEK7949704.1"/>
    <property type="molecule type" value="Genomic_DNA"/>
</dbReference>
<reference evidence="2 3" key="1">
    <citation type="submission" date="2024-04" db="EMBL/GenBank/DDBJ databases">
        <title>Luteolibacter sp. isolated from soil.</title>
        <authorList>
            <person name="An J."/>
        </authorList>
    </citation>
    <scope>NUCLEOTIDE SEQUENCE [LARGE SCALE GENOMIC DNA]</scope>
    <source>
        <strain evidence="2 3">Y139</strain>
    </source>
</reference>
<comment type="caution">
    <text evidence="2">The sequence shown here is derived from an EMBL/GenBank/DDBJ whole genome shotgun (WGS) entry which is preliminary data.</text>
</comment>
<sequence>MLPPLRLMAAIAALTLGCASAQESRTWTDLKGRKLDGIFVKQDDATVWIRKGDGKEVALPKTSLSEDDRKHLTTAVPAKKGSTGARFATAPIDVTAWKPRPEGFQLGTQLYPVTLESEHFIIAGGAKVRPAMLLAYAEPVERLFADMATDLPGLAASFEGKKMPVLLLEEKEAKAFAKWHEDHANASSSVSSSYNLDTSVIVAFNIDKDLAQEKGITTLGRVYRLDSKKAEHNRKTWPSRIHFFTADIFRQFIGNPSNNGKCSIASLKLAFAYHREEQICGKIESDVFFGGTELEGFKNGRNWAGATKKLLKDGQQPDIGAFLEVDSDEAEPRDLGFGLGLMHFIYSNPARSEGFGKILETTAKDKKCPDPETFAKGLGFDSPGALNKAWKDYMVSDAFQ</sequence>
<dbReference type="Gene3D" id="2.30.30.700">
    <property type="entry name" value="SLA1 homology domain 1"/>
    <property type="match status" value="1"/>
</dbReference>
<evidence type="ECO:0000313" key="2">
    <source>
        <dbReference type="EMBL" id="MEK7949704.1"/>
    </source>
</evidence>
<feature type="chain" id="PRO_5046317011" description="SLA1 homology domain-containing protein" evidence="1">
    <location>
        <begin position="22"/>
        <end position="400"/>
    </location>
</feature>
<dbReference type="Proteomes" id="UP001371305">
    <property type="component" value="Unassembled WGS sequence"/>
</dbReference>
<evidence type="ECO:0000256" key="1">
    <source>
        <dbReference type="SAM" id="SignalP"/>
    </source>
</evidence>
<evidence type="ECO:0008006" key="4">
    <source>
        <dbReference type="Google" id="ProtNLM"/>
    </source>
</evidence>
<name>A0ABU9APR1_9BACT</name>
<gene>
    <name evidence="2" type="ORF">WKV53_04325</name>
</gene>
<keyword evidence="1" id="KW-0732">Signal</keyword>
<organism evidence="2 3">
    <name type="scientific">Luteolibacter soli</name>
    <dbReference type="NCBI Taxonomy" id="3135280"/>
    <lineage>
        <taxon>Bacteria</taxon>
        <taxon>Pseudomonadati</taxon>
        <taxon>Verrucomicrobiota</taxon>
        <taxon>Verrucomicrobiia</taxon>
        <taxon>Verrucomicrobiales</taxon>
        <taxon>Verrucomicrobiaceae</taxon>
        <taxon>Luteolibacter</taxon>
    </lineage>
</organism>